<evidence type="ECO:0000256" key="18">
    <source>
        <dbReference type="ARBA" id="ARBA00052209"/>
    </source>
</evidence>
<organism evidence="21 22">
    <name type="scientific">Branchiostoma lanceolatum</name>
    <name type="common">Common lancelet</name>
    <name type="synonym">Amphioxus lanceolatum</name>
    <dbReference type="NCBI Taxonomy" id="7740"/>
    <lineage>
        <taxon>Eukaryota</taxon>
        <taxon>Metazoa</taxon>
        <taxon>Chordata</taxon>
        <taxon>Cephalochordata</taxon>
        <taxon>Leptocardii</taxon>
        <taxon>Amphioxiformes</taxon>
        <taxon>Branchiostomatidae</taxon>
        <taxon>Branchiostoma</taxon>
    </lineage>
</organism>
<evidence type="ECO:0000259" key="20">
    <source>
        <dbReference type="SMART" id="SM00458"/>
    </source>
</evidence>
<keyword evidence="22" id="KW-1185">Reference proteome</keyword>
<evidence type="ECO:0000256" key="10">
    <source>
        <dbReference type="ARBA" id="ARBA00022734"/>
    </source>
</evidence>
<dbReference type="EMBL" id="OV696689">
    <property type="protein sequence ID" value="CAH1261913.1"/>
    <property type="molecule type" value="Genomic_DNA"/>
</dbReference>
<evidence type="ECO:0000256" key="3">
    <source>
        <dbReference type="ARBA" id="ARBA00004922"/>
    </source>
</evidence>
<dbReference type="GO" id="GO:0006493">
    <property type="term" value="P:protein O-linked glycosylation"/>
    <property type="evidence" value="ECO:0007669"/>
    <property type="project" value="TreeGrafter"/>
</dbReference>
<evidence type="ECO:0000256" key="8">
    <source>
        <dbReference type="ARBA" id="ARBA00022692"/>
    </source>
</evidence>
<dbReference type="CDD" id="cd02510">
    <property type="entry name" value="pp-GalNAc-T"/>
    <property type="match status" value="1"/>
</dbReference>
<keyword evidence="7 19" id="KW-0808">Transferase</keyword>
<keyword evidence="12 19" id="KW-1133">Transmembrane helix</keyword>
<comment type="catalytic activity">
    <reaction evidence="17">
        <text>L-threonyl-[protein] + UDP-N-acetyl-alpha-D-galactosamine = a 3-O-[N-acetyl-alpha-D-galactosaminyl]-L-threonyl-[protein] + UDP + H(+)</text>
        <dbReference type="Rhea" id="RHEA:52424"/>
        <dbReference type="Rhea" id="RHEA-COMP:11060"/>
        <dbReference type="Rhea" id="RHEA-COMP:11689"/>
        <dbReference type="ChEBI" id="CHEBI:15378"/>
        <dbReference type="ChEBI" id="CHEBI:30013"/>
        <dbReference type="ChEBI" id="CHEBI:58223"/>
        <dbReference type="ChEBI" id="CHEBI:67138"/>
        <dbReference type="ChEBI" id="CHEBI:87075"/>
        <dbReference type="EC" id="2.4.1.41"/>
    </reaction>
</comment>
<keyword evidence="6 19" id="KW-0328">Glycosyltransferase</keyword>
<protein>
    <recommendedName>
        <fullName evidence="5 19">Polypeptide N-acetylgalactosaminyltransferase</fullName>
        <ecNumber evidence="19">2.4.1.-</ecNumber>
    </recommendedName>
    <alternativeName>
        <fullName evidence="19">Protein-UDP acetylgalactosaminyltransferase</fullName>
    </alternativeName>
</protein>
<accession>A0A8K0EMU9</accession>
<dbReference type="CDD" id="cd23434">
    <property type="entry name" value="beta-trefoil_Ricin_GALNT2"/>
    <property type="match status" value="1"/>
</dbReference>
<evidence type="ECO:0000256" key="4">
    <source>
        <dbReference type="ARBA" id="ARBA00005680"/>
    </source>
</evidence>
<dbReference type="FunFam" id="3.90.550.10:FF:000020">
    <property type="entry name" value="Polypeptide N-acetylgalactosaminyltransferase"/>
    <property type="match status" value="1"/>
</dbReference>
<dbReference type="AlphaFoldDB" id="A0A8K0EMU9"/>
<keyword evidence="11" id="KW-0735">Signal-anchor</keyword>
<dbReference type="Gene3D" id="2.80.10.50">
    <property type="match status" value="1"/>
</dbReference>
<name>A0A8K0EMU9_BRALA</name>
<dbReference type="InterPro" id="IPR029044">
    <property type="entry name" value="Nucleotide-diphossugar_trans"/>
</dbReference>
<comment type="cofactor">
    <cofactor evidence="1 19">
        <name>Mn(2+)</name>
        <dbReference type="ChEBI" id="CHEBI:29035"/>
    </cofactor>
</comment>
<keyword evidence="16 19" id="KW-0464">Manganese</keyword>
<evidence type="ECO:0000256" key="13">
    <source>
        <dbReference type="ARBA" id="ARBA00023034"/>
    </source>
</evidence>
<dbReference type="Pfam" id="PF00652">
    <property type="entry name" value="Ricin_B_lectin"/>
    <property type="match status" value="1"/>
</dbReference>
<proteinExistence type="inferred from homology"/>
<keyword evidence="13 19" id="KW-0333">Golgi apparatus</keyword>
<evidence type="ECO:0000256" key="11">
    <source>
        <dbReference type="ARBA" id="ARBA00022968"/>
    </source>
</evidence>
<comment type="pathway">
    <text evidence="3 19">Protein modification; protein glycosylation.</text>
</comment>
<reference evidence="21" key="1">
    <citation type="submission" date="2022-01" db="EMBL/GenBank/DDBJ databases">
        <authorList>
            <person name="Braso-Vives M."/>
        </authorList>
    </citation>
    <scope>NUCLEOTIDE SEQUENCE</scope>
</reference>
<dbReference type="PANTHER" id="PTHR11675">
    <property type="entry name" value="N-ACETYLGALACTOSAMINYLTRANSFERASE"/>
    <property type="match status" value="1"/>
</dbReference>
<comment type="similarity">
    <text evidence="4 19">Belongs to the glycosyltransferase 2 family. GalNAc-T subfamily.</text>
</comment>
<evidence type="ECO:0000256" key="7">
    <source>
        <dbReference type="ARBA" id="ARBA00022679"/>
    </source>
</evidence>
<dbReference type="InterPro" id="IPR000772">
    <property type="entry name" value="Ricin_B_lectin"/>
</dbReference>
<keyword evidence="15 19" id="KW-1015">Disulfide bond</keyword>
<dbReference type="OrthoDB" id="429263at2759"/>
<dbReference type="Proteomes" id="UP000838412">
    <property type="component" value="Chromosome 4"/>
</dbReference>
<feature type="domain" description="Ricin B lectin" evidence="20">
    <location>
        <begin position="428"/>
        <end position="559"/>
    </location>
</feature>
<keyword evidence="14 19" id="KW-0472">Membrane</keyword>
<evidence type="ECO:0000313" key="21">
    <source>
        <dbReference type="EMBL" id="CAH1261913.1"/>
    </source>
</evidence>
<evidence type="ECO:0000256" key="12">
    <source>
        <dbReference type="ARBA" id="ARBA00022989"/>
    </source>
</evidence>
<keyword evidence="9" id="KW-0479">Metal-binding</keyword>
<evidence type="ECO:0000256" key="19">
    <source>
        <dbReference type="RuleBase" id="RU361242"/>
    </source>
</evidence>
<gene>
    <name evidence="21" type="primary">GALNT14</name>
    <name evidence="21" type="ORF">BLAG_LOCUS17203</name>
</gene>
<dbReference type="InterPro" id="IPR035992">
    <property type="entry name" value="Ricin_B-like_lectins"/>
</dbReference>
<evidence type="ECO:0000256" key="16">
    <source>
        <dbReference type="ARBA" id="ARBA00023211"/>
    </source>
</evidence>
<keyword evidence="8 19" id="KW-0812">Transmembrane</keyword>
<dbReference type="FunFam" id="2.80.10.50:FF:000065">
    <property type="entry name" value="Polypeptide N-acetylgalactosaminyltransferase"/>
    <property type="match status" value="1"/>
</dbReference>
<dbReference type="GO" id="GO:0000139">
    <property type="term" value="C:Golgi membrane"/>
    <property type="evidence" value="ECO:0007669"/>
    <property type="project" value="UniProtKB-SubCell"/>
</dbReference>
<dbReference type="SMART" id="SM00458">
    <property type="entry name" value="RICIN"/>
    <property type="match status" value="1"/>
</dbReference>
<dbReference type="Gene3D" id="3.90.550.10">
    <property type="entry name" value="Spore Coat Polysaccharide Biosynthesis Protein SpsA, Chain A"/>
    <property type="match status" value="1"/>
</dbReference>
<dbReference type="PROSITE" id="PS50231">
    <property type="entry name" value="RICIN_B_LECTIN"/>
    <property type="match status" value="1"/>
</dbReference>
<evidence type="ECO:0000256" key="6">
    <source>
        <dbReference type="ARBA" id="ARBA00022676"/>
    </source>
</evidence>
<dbReference type="Pfam" id="PF00535">
    <property type="entry name" value="Glycos_transf_2"/>
    <property type="match status" value="1"/>
</dbReference>
<feature type="transmembrane region" description="Helical" evidence="19">
    <location>
        <begin position="12"/>
        <end position="31"/>
    </location>
</feature>
<dbReference type="SUPFAM" id="SSF53448">
    <property type="entry name" value="Nucleotide-diphospho-sugar transferases"/>
    <property type="match status" value="1"/>
</dbReference>
<evidence type="ECO:0000256" key="1">
    <source>
        <dbReference type="ARBA" id="ARBA00001936"/>
    </source>
</evidence>
<dbReference type="UniPathway" id="UPA00378"/>
<dbReference type="InterPro" id="IPR045885">
    <property type="entry name" value="GalNAc-T"/>
</dbReference>
<evidence type="ECO:0000313" key="22">
    <source>
        <dbReference type="Proteomes" id="UP000838412"/>
    </source>
</evidence>
<dbReference type="EC" id="2.4.1.-" evidence="19"/>
<evidence type="ECO:0000256" key="2">
    <source>
        <dbReference type="ARBA" id="ARBA00004323"/>
    </source>
</evidence>
<sequence length="565" mass="63808">MGALRRRLTRSRVLLALFVAAWVLGIVYYSALIGSDNGSADSGVVNLFLGRDTSQVYGQSLGINFDGRTYIEGGLHDTKDSYKRHAFNLAESDKISSNRLVPDTRNYRCSALEYDASSLPPTSVIITFHNEARSALLRTITSVLNRSPPELVREIVLVDDFSDDPEDCQQLTSIPKVRCLRNERREGLMRSRVKGADASTSNVLTFLDSHCEANKDWLQPLLQRVKEDPTRVVSPIIDVISMDTFQYIGASSELRGGFDWSLHFKWEHLSESQKASRKDPTEPIKTPMIAGGLFVIDKSWFNKLGKYDTMMDIWGGENFEISFRVWMCGGSLEIIPCSRVGHVFRKRHPYTFPEGNANTYIKNTRRTAEVWMDDYKNNFYAARPSAKGKPYGNIQGRKELREKLNCKSFQWYLENVYPELDIPGSSIKWGELKQDNQCLDTLGHQPPGAVGMQTCSMGRHGGGMASRQRWILTDRNMIQHGSGTGSAWCLAADTAIPGTLVYLIGCNIQENKMRWKRQDRLLMHIATGLCLDSVEAAQGLGVTIEQCDKTRVSQQWEYTLDTKQR</sequence>
<comment type="subcellular location">
    <subcellularLocation>
        <location evidence="2 19">Golgi apparatus membrane</location>
        <topology evidence="2 19">Single-pass type II membrane protein</topology>
    </subcellularLocation>
</comment>
<dbReference type="GO" id="GO:0030246">
    <property type="term" value="F:carbohydrate binding"/>
    <property type="evidence" value="ECO:0007669"/>
    <property type="project" value="UniProtKB-KW"/>
</dbReference>
<dbReference type="InterPro" id="IPR001173">
    <property type="entry name" value="Glyco_trans_2-like"/>
</dbReference>
<evidence type="ECO:0000256" key="17">
    <source>
        <dbReference type="ARBA" id="ARBA00050905"/>
    </source>
</evidence>
<dbReference type="GO" id="GO:0046872">
    <property type="term" value="F:metal ion binding"/>
    <property type="evidence" value="ECO:0007669"/>
    <property type="project" value="UniProtKB-KW"/>
</dbReference>
<evidence type="ECO:0000256" key="15">
    <source>
        <dbReference type="ARBA" id="ARBA00023157"/>
    </source>
</evidence>
<dbReference type="PANTHER" id="PTHR11675:SF119">
    <property type="entry name" value="POLYPEPTIDE N-ACETYLGALACTOSAMINYLTRANSFERASE 2"/>
    <property type="match status" value="1"/>
</dbReference>
<evidence type="ECO:0000256" key="5">
    <source>
        <dbReference type="ARBA" id="ARBA00012644"/>
    </source>
</evidence>
<evidence type="ECO:0000256" key="14">
    <source>
        <dbReference type="ARBA" id="ARBA00023136"/>
    </source>
</evidence>
<comment type="catalytic activity">
    <reaction evidence="18">
        <text>L-seryl-[protein] + UDP-N-acetyl-alpha-D-galactosamine = a 3-O-[N-acetyl-alpha-D-galactosaminyl]-L-seryl-[protein] + UDP + H(+)</text>
        <dbReference type="Rhea" id="RHEA:23956"/>
        <dbReference type="Rhea" id="RHEA-COMP:9863"/>
        <dbReference type="Rhea" id="RHEA-COMP:12788"/>
        <dbReference type="ChEBI" id="CHEBI:15378"/>
        <dbReference type="ChEBI" id="CHEBI:29999"/>
        <dbReference type="ChEBI" id="CHEBI:53604"/>
        <dbReference type="ChEBI" id="CHEBI:58223"/>
        <dbReference type="ChEBI" id="CHEBI:67138"/>
        <dbReference type="EC" id="2.4.1.41"/>
    </reaction>
</comment>
<keyword evidence="10 19" id="KW-0430">Lectin</keyword>
<dbReference type="GO" id="GO:0004653">
    <property type="term" value="F:polypeptide N-acetylgalactosaminyltransferase activity"/>
    <property type="evidence" value="ECO:0007669"/>
    <property type="project" value="UniProtKB-EC"/>
</dbReference>
<dbReference type="SUPFAM" id="SSF50370">
    <property type="entry name" value="Ricin B-like lectins"/>
    <property type="match status" value="1"/>
</dbReference>
<evidence type="ECO:0000256" key="9">
    <source>
        <dbReference type="ARBA" id="ARBA00022723"/>
    </source>
</evidence>